<keyword evidence="6" id="KW-0067">ATP-binding</keyword>
<gene>
    <name evidence="10" type="primary">LOC116219466</name>
</gene>
<name>A0A8M1K747_CLUHA</name>
<evidence type="ECO:0000256" key="6">
    <source>
        <dbReference type="ARBA" id="ARBA00022840"/>
    </source>
</evidence>
<keyword evidence="9" id="KW-1185">Reference proteome</keyword>
<dbReference type="Pfam" id="PF17776">
    <property type="entry name" value="NLRC4_HD2"/>
    <property type="match status" value="1"/>
</dbReference>
<dbReference type="Proteomes" id="UP000515152">
    <property type="component" value="Chromosome 25"/>
</dbReference>
<evidence type="ECO:0000259" key="8">
    <source>
        <dbReference type="PROSITE" id="PS50837"/>
    </source>
</evidence>
<evidence type="ECO:0000313" key="9">
    <source>
        <dbReference type="Proteomes" id="UP000515152"/>
    </source>
</evidence>
<keyword evidence="3" id="KW-0433">Leucine-rich repeat</keyword>
<dbReference type="FunFam" id="3.40.50.300:FF:001524">
    <property type="entry name" value="Si:dkey-126g1.7"/>
    <property type="match status" value="1"/>
</dbReference>
<reference evidence="10" key="1">
    <citation type="submission" date="2025-08" db="UniProtKB">
        <authorList>
            <consortium name="RefSeq"/>
        </authorList>
    </citation>
    <scope>IDENTIFICATION</scope>
</reference>
<organism evidence="9 10">
    <name type="scientific">Clupea harengus</name>
    <name type="common">Atlantic herring</name>
    <dbReference type="NCBI Taxonomy" id="7950"/>
    <lineage>
        <taxon>Eukaryota</taxon>
        <taxon>Metazoa</taxon>
        <taxon>Chordata</taxon>
        <taxon>Craniata</taxon>
        <taxon>Vertebrata</taxon>
        <taxon>Euteleostomi</taxon>
        <taxon>Actinopterygii</taxon>
        <taxon>Neopterygii</taxon>
        <taxon>Teleostei</taxon>
        <taxon>Clupei</taxon>
        <taxon>Clupeiformes</taxon>
        <taxon>Clupeoidei</taxon>
        <taxon>Clupeidae</taxon>
        <taxon>Clupea</taxon>
    </lineage>
</organism>
<sequence length="946" mass="106380">MEALLVDMEMPEPPCSEEDDEDHRDTRDGALKIAVHILRNMNQETIAQQLEKYGLFSRCQQELKHGLTEKFQRVFEGVPKLGNPIFLEKIYTELYITEGESVEVNTEHEVRQIEMASRRQITNTETPIKCTDIFKPLPGQDKSIRTVLTKGVAGIGKTVSVQKFILDWAKGRANQNIHFIFPLPFRELNLIKDKEYTLMDLIHHFFSETRDIAFSNEDRYSIAFIFDGLDESRLPLDFQHNECIYNVSELASVDVLLTNLIKGNLLPSALVWITSRPGAANQIPPECVDQVTEVRGFNDPQKEEYFRKRITKEELASRIITHLKSARCLYIMCHIPVFCWTAATVLEYILTEAESGVIPTSLTQMYTHFLIIQIKHRSQKYGNRDAEAILKTILSLVKLAFQQLEKGNPIFYEEDLRECGIDVTEASVYSGMCTEIFREEAGLYQGKVFCFVHLSIQEFLAALYVFLHFSKRESNMPDQHQTSQLCSLLSANKLHDLHQTAVDLALRNEKGHLDLFLRFLLGLSLESNQKLLQDLLPLTRSCSLNTEETVRYIKQKISEAPNPERCINLFHCLNELKDHSLVEEVKLYLRKGKESRKDLSLSQLSALAFVLLMSDQELEEFNMEDYGGWGSPARSDAGLLRMLPVVKASSIVKLSYCNLTKKSCAALSSALSSNFSSLRQLDLSNNNLGDSGVELLSTGLEHPNCRLEKLELRFCDLTEKSCAALSSALSSNSSSLRQLDLGRNNLLGVSGVELLSTGLEHPNCKLEELGMSYCDLTVKSCAALSSALSSNSSSLRQLLLSNNNLGDSGVELLSTSLEHPNCKLEKLELINCNLTLKSCAALSSALSSNSSSLRQLHLNFNYLLGDSGVELLSTGLEHPNCRLEQLELQYCNLTVRSCSSLASALRSNPSSLRELHLGGNKLQQSDVELLSALQKDPEYKLTELEY</sequence>
<evidence type="ECO:0000256" key="5">
    <source>
        <dbReference type="ARBA" id="ARBA00022741"/>
    </source>
</evidence>
<dbReference type="InterPro" id="IPR041267">
    <property type="entry name" value="NLRP_HD2"/>
</dbReference>
<dbReference type="Pfam" id="PF13516">
    <property type="entry name" value="LRR_6"/>
    <property type="match status" value="4"/>
</dbReference>
<dbReference type="KEGG" id="char:116219466"/>
<dbReference type="Pfam" id="PF14484">
    <property type="entry name" value="FISNA"/>
    <property type="match status" value="1"/>
</dbReference>
<feature type="domain" description="NACHT" evidence="8">
    <location>
        <begin position="145"/>
        <end position="279"/>
    </location>
</feature>
<dbReference type="InterPro" id="IPR029495">
    <property type="entry name" value="NACHT-assoc"/>
</dbReference>
<dbReference type="SMART" id="SM01288">
    <property type="entry name" value="FISNA"/>
    <property type="match status" value="1"/>
</dbReference>
<dbReference type="InterPro" id="IPR041075">
    <property type="entry name" value="NOD1/2_WH"/>
</dbReference>
<accession>A0A8M1K747</accession>
<dbReference type="RefSeq" id="XP_042559612.1">
    <property type="nucleotide sequence ID" value="XM_042703678.1"/>
</dbReference>
<dbReference type="AlphaFoldDB" id="A0A8M1K747"/>
<keyword evidence="2" id="KW-0963">Cytoplasm</keyword>
<dbReference type="Pfam" id="PF05729">
    <property type="entry name" value="NACHT"/>
    <property type="match status" value="1"/>
</dbReference>
<dbReference type="InterPro" id="IPR051261">
    <property type="entry name" value="NLR"/>
</dbReference>
<dbReference type="Pfam" id="PF17779">
    <property type="entry name" value="WHD_NOD2"/>
    <property type="match status" value="1"/>
</dbReference>
<dbReference type="GeneID" id="116219466"/>
<evidence type="ECO:0000256" key="7">
    <source>
        <dbReference type="SAM" id="MobiDB-lite"/>
    </source>
</evidence>
<evidence type="ECO:0000313" key="10">
    <source>
        <dbReference type="RefSeq" id="XP_042559612.1"/>
    </source>
</evidence>
<evidence type="ECO:0000256" key="3">
    <source>
        <dbReference type="ARBA" id="ARBA00022614"/>
    </source>
</evidence>
<comment type="subcellular location">
    <subcellularLocation>
        <location evidence="1">Cytoplasm</location>
    </subcellularLocation>
</comment>
<dbReference type="PROSITE" id="PS50837">
    <property type="entry name" value="NACHT"/>
    <property type="match status" value="1"/>
</dbReference>
<keyword evidence="5" id="KW-0547">Nucleotide-binding</keyword>
<evidence type="ECO:0000256" key="2">
    <source>
        <dbReference type="ARBA" id="ARBA00022490"/>
    </source>
</evidence>
<dbReference type="OrthoDB" id="120976at2759"/>
<dbReference type="PROSITE" id="PS51450">
    <property type="entry name" value="LRR"/>
    <property type="match status" value="2"/>
</dbReference>
<feature type="region of interest" description="Disordered" evidence="7">
    <location>
        <begin position="1"/>
        <end position="25"/>
    </location>
</feature>
<proteinExistence type="predicted"/>
<keyword evidence="4" id="KW-0677">Repeat</keyword>
<dbReference type="GO" id="GO:0005524">
    <property type="term" value="F:ATP binding"/>
    <property type="evidence" value="ECO:0007669"/>
    <property type="project" value="UniProtKB-KW"/>
</dbReference>
<dbReference type="GO" id="GO:0005737">
    <property type="term" value="C:cytoplasm"/>
    <property type="evidence" value="ECO:0007669"/>
    <property type="project" value="UniProtKB-SubCell"/>
</dbReference>
<dbReference type="SMART" id="SM00368">
    <property type="entry name" value="LRR_RI"/>
    <property type="match status" value="10"/>
</dbReference>
<dbReference type="PANTHER" id="PTHR24106">
    <property type="entry name" value="NACHT, LRR AND CARD DOMAINS-CONTAINING"/>
    <property type="match status" value="1"/>
</dbReference>
<dbReference type="InterPro" id="IPR007111">
    <property type="entry name" value="NACHT_NTPase"/>
</dbReference>
<evidence type="ECO:0000256" key="4">
    <source>
        <dbReference type="ARBA" id="ARBA00022737"/>
    </source>
</evidence>
<dbReference type="InterPro" id="IPR001611">
    <property type="entry name" value="Leu-rich_rpt"/>
</dbReference>
<evidence type="ECO:0000256" key="1">
    <source>
        <dbReference type="ARBA" id="ARBA00004496"/>
    </source>
</evidence>
<protein>
    <submittedName>
        <fullName evidence="10">NACHT, LRR and PYD domains-containing protein 3-like</fullName>
    </submittedName>
</protein>